<dbReference type="PANTHER" id="PTHR31435">
    <property type="entry name" value="PROTEIN NATD1"/>
    <property type="match status" value="1"/>
</dbReference>
<gene>
    <name evidence="4" type="ORF">ET471_06185</name>
</gene>
<feature type="compositionally biased region" description="Low complexity" evidence="1">
    <location>
        <begin position="117"/>
        <end position="131"/>
    </location>
</feature>
<dbReference type="InterPro" id="IPR031165">
    <property type="entry name" value="GNAT_YJDJ"/>
</dbReference>
<dbReference type="GO" id="GO:0016747">
    <property type="term" value="F:acyltransferase activity, transferring groups other than amino-acyl groups"/>
    <property type="evidence" value="ECO:0007669"/>
    <property type="project" value="InterPro"/>
</dbReference>
<dbReference type="PROSITE" id="PS51729">
    <property type="entry name" value="GNAT_YJDJ"/>
    <property type="match status" value="1"/>
</dbReference>
<dbReference type="CDD" id="cd04301">
    <property type="entry name" value="NAT_SF"/>
    <property type="match status" value="1"/>
</dbReference>
<proteinExistence type="predicted"/>
<dbReference type="Gene3D" id="3.40.630.30">
    <property type="match status" value="1"/>
</dbReference>
<dbReference type="KEGG" id="xya:ET471_06185"/>
<keyword evidence="5" id="KW-1185">Reference proteome</keyword>
<sequence length="131" mass="13291">MTEVRPHVTVTVTDDPARSVFVATLDDGTVAGGAYYHRLGGTVIFTHTEVDPAFEGQGIGSRLAAGALGLVRAAGGKVVPLCPFVRGWMAKHPEHDDLLKTFTDFGTRTGGPGAGGPAAPAAGKPAPAAGE</sequence>
<feature type="domain" description="N-acetyltransferase" evidence="3">
    <location>
        <begin position="13"/>
        <end position="100"/>
    </location>
</feature>
<dbReference type="InterPro" id="IPR045057">
    <property type="entry name" value="Gcn5-rel_NAT"/>
</dbReference>
<name>A0A4V0YG20_9MICO</name>
<dbReference type="InterPro" id="IPR016181">
    <property type="entry name" value="Acyl_CoA_acyltransferase"/>
</dbReference>
<evidence type="ECO:0000313" key="4">
    <source>
        <dbReference type="EMBL" id="QAY69681.1"/>
    </source>
</evidence>
<dbReference type="PROSITE" id="PS51186">
    <property type="entry name" value="GNAT"/>
    <property type="match status" value="1"/>
</dbReference>
<keyword evidence="4" id="KW-0808">Transferase</keyword>
<dbReference type="Proteomes" id="UP000292118">
    <property type="component" value="Chromosome"/>
</dbReference>
<dbReference type="InterPro" id="IPR000182">
    <property type="entry name" value="GNAT_dom"/>
</dbReference>
<dbReference type="PANTHER" id="PTHR31435:SF10">
    <property type="entry name" value="BSR4717 PROTEIN"/>
    <property type="match status" value="1"/>
</dbReference>
<reference evidence="4 5" key="1">
    <citation type="submission" date="2019-01" db="EMBL/GenBank/DDBJ databases">
        <title>Genome sequencing of strain FW10M-9.</title>
        <authorList>
            <person name="Heo J."/>
            <person name="Kim S.-J."/>
            <person name="Kim J.-S."/>
            <person name="Hong S.-B."/>
            <person name="Kwon S.-W."/>
        </authorList>
    </citation>
    <scope>NUCLEOTIDE SEQUENCE [LARGE SCALE GENOMIC DNA]</scope>
    <source>
        <strain evidence="4 5">FW10M-9</strain>
    </source>
</reference>
<accession>A0A4V0YG20</accession>
<evidence type="ECO:0000259" key="2">
    <source>
        <dbReference type="PROSITE" id="PS51186"/>
    </source>
</evidence>
<feature type="region of interest" description="Disordered" evidence="1">
    <location>
        <begin position="103"/>
        <end position="131"/>
    </location>
</feature>
<dbReference type="SUPFAM" id="SSF55729">
    <property type="entry name" value="Acyl-CoA N-acyltransferases (Nat)"/>
    <property type="match status" value="1"/>
</dbReference>
<dbReference type="AlphaFoldDB" id="A0A4V0YG20"/>
<dbReference type="Pfam" id="PF14542">
    <property type="entry name" value="Acetyltransf_CG"/>
    <property type="match status" value="1"/>
</dbReference>
<organism evidence="4 5">
    <name type="scientific">Xylanimonas protaetiae</name>
    <dbReference type="NCBI Taxonomy" id="2509457"/>
    <lineage>
        <taxon>Bacteria</taxon>
        <taxon>Bacillati</taxon>
        <taxon>Actinomycetota</taxon>
        <taxon>Actinomycetes</taxon>
        <taxon>Micrococcales</taxon>
        <taxon>Promicromonosporaceae</taxon>
        <taxon>Xylanimonas</taxon>
    </lineage>
</organism>
<dbReference type="RefSeq" id="WP_129187072.1">
    <property type="nucleotide sequence ID" value="NZ_CP035493.1"/>
</dbReference>
<dbReference type="EMBL" id="CP035493">
    <property type="protein sequence ID" value="QAY69681.1"/>
    <property type="molecule type" value="Genomic_DNA"/>
</dbReference>
<dbReference type="OrthoDB" id="5405911at2"/>
<evidence type="ECO:0000256" key="1">
    <source>
        <dbReference type="SAM" id="MobiDB-lite"/>
    </source>
</evidence>
<evidence type="ECO:0000313" key="5">
    <source>
        <dbReference type="Proteomes" id="UP000292118"/>
    </source>
</evidence>
<feature type="domain" description="N-acetyltransferase" evidence="2">
    <location>
        <begin position="1"/>
        <end position="127"/>
    </location>
</feature>
<evidence type="ECO:0000259" key="3">
    <source>
        <dbReference type="PROSITE" id="PS51729"/>
    </source>
</evidence>
<protein>
    <submittedName>
        <fullName evidence="4">N-acetyltransferase</fullName>
    </submittedName>
</protein>